<dbReference type="Proteomes" id="UP001551189">
    <property type="component" value="Unassembled WGS sequence"/>
</dbReference>
<proteinExistence type="predicted"/>
<keyword evidence="2" id="KW-1185">Reference proteome</keyword>
<comment type="caution">
    <text evidence="1">The sequence shown here is derived from an EMBL/GenBank/DDBJ whole genome shotgun (WGS) entry which is preliminary data.</text>
</comment>
<gene>
    <name evidence="1" type="ORF">ABZ931_31050</name>
</gene>
<dbReference type="EMBL" id="JBEYXT010000203">
    <property type="protein sequence ID" value="MEU6805405.1"/>
    <property type="molecule type" value="Genomic_DNA"/>
</dbReference>
<name>A0ABV3B7I9_9ACTN</name>
<feature type="non-terminal residue" evidence="1">
    <location>
        <position position="1"/>
    </location>
</feature>
<protein>
    <recommendedName>
        <fullName evidence="3">Sensor histidine kinase</fullName>
    </recommendedName>
</protein>
<dbReference type="Gene3D" id="3.30.565.10">
    <property type="entry name" value="Histidine kinase-like ATPase, C-terminal domain"/>
    <property type="match status" value="1"/>
</dbReference>
<dbReference type="InterPro" id="IPR036890">
    <property type="entry name" value="HATPase_C_sf"/>
</dbReference>
<evidence type="ECO:0008006" key="3">
    <source>
        <dbReference type="Google" id="ProtNLM"/>
    </source>
</evidence>
<dbReference type="SUPFAM" id="SSF55874">
    <property type="entry name" value="ATPase domain of HSP90 chaperone/DNA topoisomerase II/histidine kinase"/>
    <property type="match status" value="1"/>
</dbReference>
<reference evidence="1 2" key="1">
    <citation type="submission" date="2024-06" db="EMBL/GenBank/DDBJ databases">
        <title>The Natural Products Discovery Center: Release of the First 8490 Sequenced Strains for Exploring Actinobacteria Biosynthetic Diversity.</title>
        <authorList>
            <person name="Kalkreuter E."/>
            <person name="Kautsar S.A."/>
            <person name="Yang D."/>
            <person name="Bader C.D."/>
            <person name="Teijaro C.N."/>
            <person name="Fluegel L."/>
            <person name="Davis C.M."/>
            <person name="Simpson J.R."/>
            <person name="Lauterbach L."/>
            <person name="Steele A.D."/>
            <person name="Gui C."/>
            <person name="Meng S."/>
            <person name="Li G."/>
            <person name="Viehrig K."/>
            <person name="Ye F."/>
            <person name="Su P."/>
            <person name="Kiefer A.F."/>
            <person name="Nichols A."/>
            <person name="Cepeda A.J."/>
            <person name="Yan W."/>
            <person name="Fan B."/>
            <person name="Jiang Y."/>
            <person name="Adhikari A."/>
            <person name="Zheng C.-J."/>
            <person name="Schuster L."/>
            <person name="Cowan T.M."/>
            <person name="Smanski M.J."/>
            <person name="Chevrette M.G."/>
            <person name="De Carvalho L.P.S."/>
            <person name="Shen B."/>
        </authorList>
    </citation>
    <scope>NUCLEOTIDE SEQUENCE [LARGE SCALE GENOMIC DNA]</scope>
    <source>
        <strain evidence="1 2">NPDC046851</strain>
    </source>
</reference>
<accession>A0ABV3B7I9</accession>
<organism evidence="1 2">
    <name type="scientific">Streptomyces neyagawaensis</name>
    <dbReference type="NCBI Taxonomy" id="42238"/>
    <lineage>
        <taxon>Bacteria</taxon>
        <taxon>Bacillati</taxon>
        <taxon>Actinomycetota</taxon>
        <taxon>Actinomycetes</taxon>
        <taxon>Kitasatosporales</taxon>
        <taxon>Streptomycetaceae</taxon>
        <taxon>Streptomyces</taxon>
    </lineage>
</organism>
<sequence length="75" mass="7845">TGTPFLSGDGAGHRNPPGRCLPVHELGLVRGPLPGSHQGLLGLRERADLLHGTLHAGPTTEGGYRVHLRIPLTAD</sequence>
<evidence type="ECO:0000313" key="1">
    <source>
        <dbReference type="EMBL" id="MEU6805405.1"/>
    </source>
</evidence>
<evidence type="ECO:0000313" key="2">
    <source>
        <dbReference type="Proteomes" id="UP001551189"/>
    </source>
</evidence>